<dbReference type="EMBL" id="CP003021">
    <property type="protein sequence ID" value="AEM68978.1"/>
    <property type="molecule type" value="Genomic_DNA"/>
</dbReference>
<organism evidence="10 11">
    <name type="scientific">Mycoplasma putrefaciens (strain ATCC 15718 / NCTC 10155 / C30 KS-1 / KS-1)</name>
    <dbReference type="NCBI Taxonomy" id="743965"/>
    <lineage>
        <taxon>Bacteria</taxon>
        <taxon>Bacillati</taxon>
        <taxon>Mycoplasmatota</taxon>
        <taxon>Mollicutes</taxon>
        <taxon>Mycoplasmataceae</taxon>
        <taxon>Mycoplasma</taxon>
    </lineage>
</organism>
<dbReference type="GO" id="GO:0030145">
    <property type="term" value="F:manganese ion binding"/>
    <property type="evidence" value="ECO:0007669"/>
    <property type="project" value="InterPro"/>
</dbReference>
<dbReference type="GO" id="GO:0006508">
    <property type="term" value="P:proteolysis"/>
    <property type="evidence" value="ECO:0007669"/>
    <property type="project" value="UniProtKB-KW"/>
</dbReference>
<evidence type="ECO:0000259" key="9">
    <source>
        <dbReference type="PROSITE" id="PS00631"/>
    </source>
</evidence>
<dbReference type="InterPro" id="IPR011356">
    <property type="entry name" value="Leucine_aapep/pepB"/>
</dbReference>
<keyword evidence="4" id="KW-0378">Hydrolase</keyword>
<evidence type="ECO:0000256" key="1">
    <source>
        <dbReference type="ARBA" id="ARBA00009528"/>
    </source>
</evidence>
<sequence>MIKFNDQNQELTVVGLTEPKDKKFVADVDCQTTLISEDKTIYMVIKKDGKDLIAKLRKAFKQFVKANKLSVNVDLDSFIEIAAAECGCKKKVISAIYEAISFESFEKVTYKKSQKSEKPVYNLLTKEEVSSLISIEEIKMEFVNYARSLQDTPPNIATSEYLAEEIVKKAKAIEGIKVSVLGRKEAEKLQMGLFLGVNAGSPYEPQAVVLEYVGDESQPKVALVGKGITFDSGGYNLKPSQFLDGMKFDMSGAAIMLSTVMALAKAKAKVNVVGIGMFTDNRIGRSATLPESVLTSMNGLTVEINNTDAEGRLVLADGITYAIREKQATEIWEASTLTGAIAIALGPWATGVFTHNDQKWEILKQVSEKTGERMWRMPIFDEHLEKVKKDTIMADLTNSCKGRDAGSSTAAAFLNEFAENKPFVHFDIAATASTQDGRGEGVLIRTLFEMFNK</sequence>
<dbReference type="InterPro" id="IPR000819">
    <property type="entry name" value="Peptidase_M17_C"/>
</dbReference>
<evidence type="ECO:0000256" key="6">
    <source>
        <dbReference type="ARBA" id="ARBA00049972"/>
    </source>
</evidence>
<dbReference type="GO" id="GO:0005737">
    <property type="term" value="C:cytoplasm"/>
    <property type="evidence" value="ECO:0007669"/>
    <property type="project" value="InterPro"/>
</dbReference>
<dbReference type="PANTHER" id="PTHR11963:SF23">
    <property type="entry name" value="CYTOSOL AMINOPEPTIDASE"/>
    <property type="match status" value="1"/>
</dbReference>
<dbReference type="PRINTS" id="PR00481">
    <property type="entry name" value="LAMNOPPTDASE"/>
</dbReference>
<dbReference type="AlphaFoldDB" id="A0A7U3ZT42"/>
<reference evidence="10 11" key="1">
    <citation type="journal article" date="2011" name="J. Bacteriol.">
        <title>Genome Sequence of Mycoplasma putrefaciens Type Strain KS1.</title>
        <authorList>
            <person name="Calcutt M.J."/>
            <person name="Foecking M.F."/>
        </authorList>
    </citation>
    <scope>NUCLEOTIDE SEQUENCE [LARGE SCALE GENOMIC DNA]</scope>
    <source>
        <strain evidence="11">ATCC 15718 / NCTC 10155 / C30 KS-1 / KS-1</strain>
    </source>
</reference>
<evidence type="ECO:0000256" key="4">
    <source>
        <dbReference type="ARBA" id="ARBA00022801"/>
    </source>
</evidence>
<dbReference type="PROSITE" id="PS00631">
    <property type="entry name" value="CYTOSOL_AP"/>
    <property type="match status" value="1"/>
</dbReference>
<name>A0A7U3ZT42_MYCPK</name>
<dbReference type="RefSeq" id="WP_014035333.1">
    <property type="nucleotide sequence ID" value="NC_015946.1"/>
</dbReference>
<evidence type="ECO:0000256" key="5">
    <source>
        <dbReference type="ARBA" id="ARBA00033172"/>
    </source>
</evidence>
<keyword evidence="2 10" id="KW-0031">Aminopeptidase</keyword>
<dbReference type="CDD" id="cd00433">
    <property type="entry name" value="Peptidase_M17"/>
    <property type="match status" value="1"/>
</dbReference>
<comment type="function">
    <text evidence="6">Presumably involved in the processing and regular turnover of intracellular proteins. Catalyzes the removal of unsubstituted N-terminal amino acids from various peptides.</text>
</comment>
<proteinExistence type="inferred from homology"/>
<evidence type="ECO:0000313" key="10">
    <source>
        <dbReference type="EMBL" id="AEM68978.1"/>
    </source>
</evidence>
<dbReference type="Pfam" id="PF00883">
    <property type="entry name" value="Peptidase_M17"/>
    <property type="match status" value="1"/>
</dbReference>
<dbReference type="Gene3D" id="3.40.630.10">
    <property type="entry name" value="Zn peptidases"/>
    <property type="match status" value="1"/>
</dbReference>
<evidence type="ECO:0000256" key="2">
    <source>
        <dbReference type="ARBA" id="ARBA00022438"/>
    </source>
</evidence>
<evidence type="ECO:0000256" key="8">
    <source>
        <dbReference type="ARBA" id="ARBA00050061"/>
    </source>
</evidence>
<evidence type="ECO:0000313" key="11">
    <source>
        <dbReference type="Proteomes" id="UP000008907"/>
    </source>
</evidence>
<comment type="similarity">
    <text evidence="1">Belongs to the peptidase M17 family.</text>
</comment>
<keyword evidence="3" id="KW-0645">Protease</keyword>
<evidence type="ECO:0000256" key="7">
    <source>
        <dbReference type="ARBA" id="ARBA00050021"/>
    </source>
</evidence>
<protein>
    <recommendedName>
        <fullName evidence="7">Probable cytosol aminopeptidase</fullName>
    </recommendedName>
    <alternativeName>
        <fullName evidence="8">Leucine aminopeptidase</fullName>
    </alternativeName>
    <alternativeName>
        <fullName evidence="5">Leucyl aminopeptidase</fullName>
    </alternativeName>
</protein>
<dbReference type="Proteomes" id="UP000008907">
    <property type="component" value="Chromosome"/>
</dbReference>
<dbReference type="SUPFAM" id="SSF53187">
    <property type="entry name" value="Zn-dependent exopeptidases"/>
    <property type="match status" value="1"/>
</dbReference>
<feature type="domain" description="Cytosol aminopeptidase" evidence="9">
    <location>
        <begin position="306"/>
        <end position="313"/>
    </location>
</feature>
<gene>
    <name evidence="10" type="ordered locus">MPUT_0638</name>
</gene>
<accession>A0A7U3ZT42</accession>
<dbReference type="KEGG" id="mpf:MPUT_0638"/>
<evidence type="ECO:0000256" key="3">
    <source>
        <dbReference type="ARBA" id="ARBA00022670"/>
    </source>
</evidence>
<dbReference type="GO" id="GO:0070006">
    <property type="term" value="F:metalloaminopeptidase activity"/>
    <property type="evidence" value="ECO:0007669"/>
    <property type="project" value="InterPro"/>
</dbReference>
<dbReference type="PANTHER" id="PTHR11963">
    <property type="entry name" value="LEUCINE AMINOPEPTIDASE-RELATED"/>
    <property type="match status" value="1"/>
</dbReference>